<dbReference type="KEGG" id="ntr:B0W44_16230"/>
<evidence type="ECO:0000256" key="1">
    <source>
        <dbReference type="ARBA" id="ARBA00022801"/>
    </source>
</evidence>
<dbReference type="OrthoDB" id="525039at2"/>
<dbReference type="RefSeq" id="WP_077720915.1">
    <property type="nucleotide sequence ID" value="NZ_CP019699.1"/>
</dbReference>
<dbReference type="Gene3D" id="2.40.260.10">
    <property type="entry name" value="Sortase"/>
    <property type="match status" value="1"/>
</dbReference>
<dbReference type="InterPro" id="IPR042001">
    <property type="entry name" value="Sortase_F"/>
</dbReference>
<evidence type="ECO:0000313" key="2">
    <source>
        <dbReference type="EMBL" id="AQS57067.1"/>
    </source>
</evidence>
<proteinExistence type="predicted"/>
<evidence type="ECO:0008006" key="4">
    <source>
        <dbReference type="Google" id="ProtNLM"/>
    </source>
</evidence>
<dbReference type="STRING" id="1471761.B0W44_16230"/>
<dbReference type="InterPro" id="IPR005754">
    <property type="entry name" value="Sortase"/>
</dbReference>
<keyword evidence="3" id="KW-1185">Reference proteome</keyword>
<gene>
    <name evidence="2" type="ORF">B0W44_16230</name>
</gene>
<protein>
    <recommendedName>
        <fullName evidence="4">Sortase</fullName>
    </recommendedName>
</protein>
<dbReference type="GO" id="GO:0016787">
    <property type="term" value="F:hydrolase activity"/>
    <property type="evidence" value="ECO:0007669"/>
    <property type="project" value="UniProtKB-KW"/>
</dbReference>
<dbReference type="InterPro" id="IPR023365">
    <property type="entry name" value="Sortase_dom-sf"/>
</dbReference>
<organism evidence="2 3">
    <name type="scientific">Novibacillus thermophilus</name>
    <dbReference type="NCBI Taxonomy" id="1471761"/>
    <lineage>
        <taxon>Bacteria</taxon>
        <taxon>Bacillati</taxon>
        <taxon>Bacillota</taxon>
        <taxon>Bacilli</taxon>
        <taxon>Bacillales</taxon>
        <taxon>Thermoactinomycetaceae</taxon>
        <taxon>Novibacillus</taxon>
    </lineage>
</organism>
<accession>A0A1U9KAH6</accession>
<dbReference type="SUPFAM" id="SSF63817">
    <property type="entry name" value="Sortase"/>
    <property type="match status" value="1"/>
</dbReference>
<reference evidence="2 3" key="1">
    <citation type="journal article" date="2015" name="Int. J. Syst. Evol. Microbiol.">
        <title>Novibacillus thermophilus gen. nov., sp. nov., a Gram-staining-negative and moderately thermophilic member of the family Thermoactinomycetaceae.</title>
        <authorList>
            <person name="Yang G."/>
            <person name="Chen J."/>
            <person name="Zhou S."/>
        </authorList>
    </citation>
    <scope>NUCLEOTIDE SEQUENCE [LARGE SCALE GENOMIC DNA]</scope>
    <source>
        <strain evidence="2 3">SG-1</strain>
    </source>
</reference>
<dbReference type="AlphaFoldDB" id="A0A1U9KAH6"/>
<dbReference type="Proteomes" id="UP000188603">
    <property type="component" value="Chromosome"/>
</dbReference>
<keyword evidence="1" id="KW-0378">Hydrolase</keyword>
<dbReference type="EMBL" id="CP019699">
    <property type="protein sequence ID" value="AQS57067.1"/>
    <property type="molecule type" value="Genomic_DNA"/>
</dbReference>
<evidence type="ECO:0000313" key="3">
    <source>
        <dbReference type="Proteomes" id="UP000188603"/>
    </source>
</evidence>
<sequence length="236" mass="26095">MAVETTGEHPRCFSLNGDVDSPTAFPIRRKVSVVVVSILFALLLLGKPHTVSADTGSHAWDGIPPGRTEKPVKLVIPALKLDADVREVGIDQTGAMEMPQDWQEVGWYRGSAHMGEWGTAVMSGHVDHYTGPAVFYHLKRLQAGDVVVIEDRHGTRWQYRVVSKEIKPLDKWQAREVFVAQSPFPSLHLFSCVGAYSKSAQTHLERILVRCELEEIVPAPAKVSGANVYTYVKIGV</sequence>
<dbReference type="CDD" id="cd05829">
    <property type="entry name" value="Sortase_F"/>
    <property type="match status" value="1"/>
</dbReference>
<name>A0A1U9KAH6_9BACL</name>
<dbReference type="Pfam" id="PF04203">
    <property type="entry name" value="Sortase"/>
    <property type="match status" value="1"/>
</dbReference>